<dbReference type="CTD" id="8238223"/>
<accession>E0VDA6</accession>
<dbReference type="GO" id="GO:0007018">
    <property type="term" value="P:microtubule-based movement"/>
    <property type="evidence" value="ECO:0007669"/>
    <property type="project" value="TreeGrafter"/>
</dbReference>
<dbReference type="CDD" id="cd21451">
    <property type="entry name" value="DLC-like_TCTEX1D"/>
    <property type="match status" value="1"/>
</dbReference>
<dbReference type="PANTHER" id="PTHR21255:SF69">
    <property type="entry name" value="AT23443P"/>
    <property type="match status" value="1"/>
</dbReference>
<dbReference type="EnsemblMetazoa" id="PHUM107290-RA">
    <property type="protein sequence ID" value="PHUM107290-PA"/>
    <property type="gene ID" value="PHUM107290"/>
</dbReference>
<dbReference type="EMBL" id="DS235072">
    <property type="protein sequence ID" value="EEB11362.1"/>
    <property type="molecule type" value="Genomic_DNA"/>
</dbReference>
<evidence type="ECO:0000313" key="4">
    <source>
        <dbReference type="EnsemblMetazoa" id="PHUM107290-PA"/>
    </source>
</evidence>
<dbReference type="Pfam" id="PF03645">
    <property type="entry name" value="Tctex-1"/>
    <property type="match status" value="1"/>
</dbReference>
<dbReference type="AlphaFoldDB" id="E0VDA6"/>
<evidence type="ECO:0000313" key="5">
    <source>
        <dbReference type="Proteomes" id="UP000009046"/>
    </source>
</evidence>
<sequence length="197" mass="22981">MMSKEENLKIDDIKEEVRELKDDHKDPKLSLSYDKKKYANSKSIVNSKSSLKSADSSNTSSSSLAMKRQSEYDRLAKGPKYQNTYRLDSKKPFKSNEVYNILKNVVKREISNFLIYDSLMGPRIVQTIAADVRSLVKAMSYDRYKICVMVYLGEKKLQGFQAAFRGLWDHERDGWSTYYYQTRTYFVSCTCFGLYHD</sequence>
<dbReference type="GO" id="GO:0005737">
    <property type="term" value="C:cytoplasm"/>
    <property type="evidence" value="ECO:0007669"/>
    <property type="project" value="TreeGrafter"/>
</dbReference>
<proteinExistence type="inferred from homology"/>
<reference evidence="4" key="3">
    <citation type="submission" date="2021-02" db="UniProtKB">
        <authorList>
            <consortium name="EnsemblMetazoa"/>
        </authorList>
    </citation>
    <scope>IDENTIFICATION</scope>
    <source>
        <strain evidence="4">USDA</strain>
    </source>
</reference>
<dbReference type="Proteomes" id="UP000009046">
    <property type="component" value="Unassembled WGS sequence"/>
</dbReference>
<evidence type="ECO:0000313" key="3">
    <source>
        <dbReference type="EMBL" id="EEB11362.1"/>
    </source>
</evidence>
<dbReference type="OMA" id="HINYEAT"/>
<dbReference type="VEuPathDB" id="VectorBase:PHUM107290"/>
<reference evidence="3" key="1">
    <citation type="submission" date="2007-04" db="EMBL/GenBank/DDBJ databases">
        <title>Annotation of Pediculus humanus corporis strain USDA.</title>
        <authorList>
            <person name="Kirkness E."/>
            <person name="Hannick L."/>
            <person name="Hass B."/>
            <person name="Bruggner R."/>
            <person name="Lawson D."/>
            <person name="Bidwell S."/>
            <person name="Joardar V."/>
            <person name="Caler E."/>
            <person name="Walenz B."/>
            <person name="Inman J."/>
            <person name="Schobel S."/>
            <person name="Galinsky K."/>
            <person name="Amedeo P."/>
            <person name="Strausberg R."/>
        </authorList>
    </citation>
    <scope>NUCLEOTIDE SEQUENCE</scope>
    <source>
        <strain evidence="3">USDA</strain>
    </source>
</reference>
<dbReference type="HOGENOM" id="CLU_1385695_0_0_1"/>
<dbReference type="KEGG" id="phu:Phum_PHUM107290"/>
<dbReference type="InterPro" id="IPR005334">
    <property type="entry name" value="Tctex-1-like"/>
</dbReference>
<comment type="similarity">
    <text evidence="1">Belongs to the dynein light chain Tctex-type family.</text>
</comment>
<dbReference type="eggNOG" id="KOG4108">
    <property type="taxonomic scope" value="Eukaryota"/>
</dbReference>
<dbReference type="Gene3D" id="3.30.1140.40">
    <property type="entry name" value="Tctex-1"/>
    <property type="match status" value="1"/>
</dbReference>
<dbReference type="RefSeq" id="XP_002424100.1">
    <property type="nucleotide sequence ID" value="XM_002424055.1"/>
</dbReference>
<dbReference type="GO" id="GO:0005868">
    <property type="term" value="C:cytoplasmic dynein complex"/>
    <property type="evidence" value="ECO:0007669"/>
    <property type="project" value="TreeGrafter"/>
</dbReference>
<protein>
    <submittedName>
        <fullName evidence="3 4">T complex testis-specific protein, putative</fullName>
    </submittedName>
</protein>
<feature type="region of interest" description="Disordered" evidence="2">
    <location>
        <begin position="44"/>
        <end position="69"/>
    </location>
</feature>
<dbReference type="GO" id="GO:0045505">
    <property type="term" value="F:dynein intermediate chain binding"/>
    <property type="evidence" value="ECO:0007669"/>
    <property type="project" value="TreeGrafter"/>
</dbReference>
<feature type="compositionally biased region" description="Low complexity" evidence="2">
    <location>
        <begin position="46"/>
        <end position="65"/>
    </location>
</feature>
<reference evidence="3" key="2">
    <citation type="submission" date="2007-04" db="EMBL/GenBank/DDBJ databases">
        <title>The genome of the human body louse.</title>
        <authorList>
            <consortium name="The Human Body Louse Genome Consortium"/>
            <person name="Kirkness E."/>
            <person name="Walenz B."/>
            <person name="Hass B."/>
            <person name="Bruggner R."/>
            <person name="Strausberg R."/>
        </authorList>
    </citation>
    <scope>NUCLEOTIDE SEQUENCE</scope>
    <source>
        <strain evidence="3">USDA</strain>
    </source>
</reference>
<dbReference type="InParanoid" id="E0VDA6"/>
<keyword evidence="5" id="KW-1185">Reference proteome</keyword>
<dbReference type="STRING" id="121224.E0VDA6"/>
<evidence type="ECO:0000256" key="2">
    <source>
        <dbReference type="SAM" id="MobiDB-lite"/>
    </source>
</evidence>
<organism>
    <name type="scientific">Pediculus humanus subsp. corporis</name>
    <name type="common">Body louse</name>
    <dbReference type="NCBI Taxonomy" id="121224"/>
    <lineage>
        <taxon>Eukaryota</taxon>
        <taxon>Metazoa</taxon>
        <taxon>Ecdysozoa</taxon>
        <taxon>Arthropoda</taxon>
        <taxon>Hexapoda</taxon>
        <taxon>Insecta</taxon>
        <taxon>Pterygota</taxon>
        <taxon>Neoptera</taxon>
        <taxon>Paraneoptera</taxon>
        <taxon>Psocodea</taxon>
        <taxon>Troctomorpha</taxon>
        <taxon>Phthiraptera</taxon>
        <taxon>Anoplura</taxon>
        <taxon>Pediculidae</taxon>
        <taxon>Pediculus</taxon>
    </lineage>
</organism>
<evidence type="ECO:0000256" key="1">
    <source>
        <dbReference type="ARBA" id="ARBA00005361"/>
    </source>
</evidence>
<dbReference type="InterPro" id="IPR038586">
    <property type="entry name" value="Tctex-1-like_sf"/>
</dbReference>
<dbReference type="EMBL" id="AAZO01001268">
    <property type="status" value="NOT_ANNOTATED_CDS"/>
    <property type="molecule type" value="Genomic_DNA"/>
</dbReference>
<name>E0VDA6_PEDHC</name>
<dbReference type="GeneID" id="8238223"/>
<dbReference type="PANTHER" id="PTHR21255">
    <property type="entry name" value="T-COMPLEX-ASSOCIATED-TESTIS-EXPRESSED 1/ DYNEIN LIGHT CHAIN"/>
    <property type="match status" value="1"/>
</dbReference>
<gene>
    <name evidence="4" type="primary">8238223</name>
    <name evidence="3" type="ORF">Phum_PHUM107290</name>
</gene>
<dbReference type="OrthoDB" id="10248487at2759"/>